<dbReference type="Pfam" id="PF00233">
    <property type="entry name" value="PDEase_I"/>
    <property type="match status" value="1"/>
</dbReference>
<feature type="binding site" evidence="7">
    <location>
        <position position="666"/>
    </location>
    <ligand>
        <name>Zn(2+)</name>
        <dbReference type="ChEBI" id="CHEBI:29105"/>
        <label>1</label>
    </ligand>
</feature>
<dbReference type="PRINTS" id="PR00387">
    <property type="entry name" value="PDIESTERASE1"/>
</dbReference>
<dbReference type="InterPro" id="IPR002073">
    <property type="entry name" value="PDEase_catalytic_dom"/>
</dbReference>
<sequence>MSHGADSNDTDIKITAGLGKMPFRRLPSIHSGDQWVTKKIDPVMETRSNGQKMSQYRVTLNDKEKYPSRQGPKLNIWKLPPNDGMQSSRRGSDRVPTPPVCGITGLTASQVSNYLRANQDFLERFVTEEVELEQLERWLIRRSQQLKRKEKETSSTKNNNSSGRKTSLSRWKFCVHADKRQMLLDLTHSLQLKPTKDHVLWELANCICSAVNADGFRLYIAEHSNAHNLFLYQENSDNSDISKKEKAITGKTVPTYVARTREAVRLSRNNTDNRFPNAFTGLSQAAHLQCQAVLQPDGQLVAVLELWRKEGDTPFYEEDEEIASSYIVWGGVALHYAELYFSMNQQRRLNDFLLAVVKSIFQDMVSMDILVTKIMNFAQRLVDADRASLFLLDSKNKELYATIFDVGLETSRENVDDDSEENAKKASNNTSKEIRFPLGTGIAGQVAMTGEVLNITDAYADERFNRTVDQLTGYRTRTILCMPIFIRGSIIGVVQMVNKRTGSFTKDDEQAFEMFAVYCGLALHHAKLYDKIRKSEQKYKVALEVLSYHNSCTEDEVETVQQNKLPEKVEVLIDDYYFNPFQLEDYEKAGHAIYMFTDLFGLSRFDKQSLLRFTLTVKKNYRRVPYHNWAHGFSVANCMYTIIKHSGGVFQTNEGLALYIGSLCHDLDHRGKNNKFMLESASPIAAIYSTSTMEHHHFNQTVTILQQEGHNIFAKLSNSEYKQMLGLLKHCILATDLALFFPNKAKLTEIVEQKAFSWDDEEHRLLLLAISMTSSDLCASAKPWDIQTETVKVIFEEFYQQGDAERAAGRQPIPMMDRYQPDQQAASQVGFLTGICIPCYTLLYTIIPETKPLLDKCNENLRRWQEIDREVQEKKKLGGDI</sequence>
<dbReference type="PROSITE" id="PS51845">
    <property type="entry name" value="PDEASE_I_2"/>
    <property type="match status" value="1"/>
</dbReference>
<evidence type="ECO:0000256" key="8">
    <source>
        <dbReference type="RuleBase" id="RU363067"/>
    </source>
</evidence>
<dbReference type="GeneID" id="108737157"/>
<gene>
    <name evidence="12" type="primary">LOC108737157</name>
</gene>
<accession>A0A1W4WN57</accession>
<evidence type="ECO:0000256" key="1">
    <source>
        <dbReference type="ARBA" id="ARBA00007648"/>
    </source>
</evidence>
<feature type="binding site" evidence="7">
    <location>
        <position position="776"/>
    </location>
    <ligand>
        <name>Zn(2+)</name>
        <dbReference type="ChEBI" id="CHEBI:29105"/>
        <label>1</label>
    </ligand>
</feature>
<reference evidence="12" key="1">
    <citation type="submission" date="2025-08" db="UniProtKB">
        <authorList>
            <consortium name="RefSeq"/>
        </authorList>
    </citation>
    <scope>IDENTIFICATION</scope>
    <source>
        <tissue evidence="12">Entire body</tissue>
    </source>
</reference>
<dbReference type="GO" id="GO:0004114">
    <property type="term" value="F:3',5'-cyclic-nucleotide phosphodiesterase activity"/>
    <property type="evidence" value="ECO:0007669"/>
    <property type="project" value="InterPro"/>
</dbReference>
<dbReference type="CDD" id="cd00077">
    <property type="entry name" value="HDc"/>
    <property type="match status" value="1"/>
</dbReference>
<evidence type="ECO:0000256" key="7">
    <source>
        <dbReference type="PIRSR" id="PIRSR623088-3"/>
    </source>
</evidence>
<dbReference type="SMART" id="SM00065">
    <property type="entry name" value="GAF"/>
    <property type="match status" value="2"/>
</dbReference>
<dbReference type="GO" id="GO:0007165">
    <property type="term" value="P:signal transduction"/>
    <property type="evidence" value="ECO:0007669"/>
    <property type="project" value="InterPro"/>
</dbReference>
<protein>
    <recommendedName>
        <fullName evidence="8">Phosphodiesterase</fullName>
        <ecNumber evidence="8">3.1.4.-</ecNumber>
    </recommendedName>
</protein>
<evidence type="ECO:0000259" key="10">
    <source>
        <dbReference type="PROSITE" id="PS51845"/>
    </source>
</evidence>
<organism evidence="11 12">
    <name type="scientific">Agrilus planipennis</name>
    <name type="common">Emerald ash borer</name>
    <name type="synonym">Agrilus marcopoli</name>
    <dbReference type="NCBI Taxonomy" id="224129"/>
    <lineage>
        <taxon>Eukaryota</taxon>
        <taxon>Metazoa</taxon>
        <taxon>Ecdysozoa</taxon>
        <taxon>Arthropoda</taxon>
        <taxon>Hexapoda</taxon>
        <taxon>Insecta</taxon>
        <taxon>Pterygota</taxon>
        <taxon>Neoptera</taxon>
        <taxon>Endopterygota</taxon>
        <taxon>Coleoptera</taxon>
        <taxon>Polyphaga</taxon>
        <taxon>Elateriformia</taxon>
        <taxon>Buprestoidea</taxon>
        <taxon>Buprestidae</taxon>
        <taxon>Agrilinae</taxon>
        <taxon>Agrilus</taxon>
    </lineage>
</organism>
<dbReference type="GO" id="GO:0046872">
    <property type="term" value="F:metal ion binding"/>
    <property type="evidence" value="ECO:0007669"/>
    <property type="project" value="UniProtKB-KW"/>
</dbReference>
<proteinExistence type="inferred from homology"/>
<dbReference type="FunFam" id="1.10.1300.10:FF:000003">
    <property type="entry name" value="Phosphodiesterase"/>
    <property type="match status" value="1"/>
</dbReference>
<feature type="region of interest" description="Disordered" evidence="9">
    <location>
        <begin position="146"/>
        <end position="165"/>
    </location>
</feature>
<dbReference type="Gene3D" id="3.30.450.40">
    <property type="match status" value="2"/>
</dbReference>
<dbReference type="Pfam" id="PF01590">
    <property type="entry name" value="GAF"/>
    <property type="match status" value="1"/>
</dbReference>
<dbReference type="STRING" id="224129.A0A1W4WN57"/>
<comment type="cofactor">
    <cofactor evidence="8">
        <name>a divalent metal cation</name>
        <dbReference type="ChEBI" id="CHEBI:60240"/>
    </cofactor>
    <text evidence="8">Binds 2 divalent metal cations per subunit. Site 1 may preferentially bind zinc ions, while site 2 has a preference for magnesium and/or manganese ions.</text>
</comment>
<dbReference type="InterPro" id="IPR003018">
    <property type="entry name" value="GAF"/>
</dbReference>
<feature type="binding site" evidence="7">
    <location>
        <position position="631"/>
    </location>
    <ligand>
        <name>Zn(2+)</name>
        <dbReference type="ChEBI" id="CHEBI:29105"/>
        <label>1</label>
    </ligand>
</feature>
<keyword evidence="11" id="KW-1185">Reference proteome</keyword>
<feature type="region of interest" description="Disordered" evidence="9">
    <location>
        <begin position="65"/>
        <end position="97"/>
    </location>
</feature>
<dbReference type="InterPro" id="IPR023174">
    <property type="entry name" value="PDEase_CS"/>
</dbReference>
<feature type="binding site" evidence="7">
    <location>
        <position position="666"/>
    </location>
    <ligand>
        <name>Zn(2+)</name>
        <dbReference type="ChEBI" id="CHEBI:29105"/>
        <label>2</label>
    </ligand>
</feature>
<evidence type="ECO:0000256" key="4">
    <source>
        <dbReference type="ARBA" id="ARBA00022801"/>
    </source>
</evidence>
<evidence type="ECO:0000256" key="9">
    <source>
        <dbReference type="SAM" id="MobiDB-lite"/>
    </source>
</evidence>
<keyword evidence="2" id="KW-0140">cGMP</keyword>
<dbReference type="InterPro" id="IPR036971">
    <property type="entry name" value="PDEase_catalytic_dom_sf"/>
</dbReference>
<feature type="binding site" evidence="6">
    <location>
        <position position="776"/>
    </location>
    <ligand>
        <name>AMP</name>
        <dbReference type="ChEBI" id="CHEBI:456215"/>
    </ligand>
</feature>
<dbReference type="FunFam" id="3.30.450.40:FF:000005">
    <property type="entry name" value="Phosphodiesterase"/>
    <property type="match status" value="1"/>
</dbReference>
<dbReference type="InterPro" id="IPR029016">
    <property type="entry name" value="GAF-like_dom_sf"/>
</dbReference>
<dbReference type="KEGG" id="apln:108737157"/>
<dbReference type="SMART" id="SM00471">
    <property type="entry name" value="HDc"/>
    <property type="match status" value="1"/>
</dbReference>
<dbReference type="Gene3D" id="1.10.1300.10">
    <property type="entry name" value="3'5'-cyclic nucleotide phosphodiesterase, catalytic domain"/>
    <property type="match status" value="1"/>
</dbReference>
<dbReference type="InterPro" id="IPR023088">
    <property type="entry name" value="PDEase"/>
</dbReference>
<dbReference type="AlphaFoldDB" id="A0A1W4WN57"/>
<feature type="binding site" evidence="6">
    <location>
        <position position="666"/>
    </location>
    <ligand>
        <name>AMP</name>
        <dbReference type="ChEBI" id="CHEBI:456215"/>
    </ligand>
</feature>
<dbReference type="Proteomes" id="UP000192223">
    <property type="component" value="Unplaced"/>
</dbReference>
<dbReference type="PANTHER" id="PTHR11347">
    <property type="entry name" value="CYCLIC NUCLEOTIDE PHOSPHODIESTERASE"/>
    <property type="match status" value="1"/>
</dbReference>
<dbReference type="SUPFAM" id="SSF55781">
    <property type="entry name" value="GAF domain-like"/>
    <property type="match status" value="2"/>
</dbReference>
<dbReference type="InParanoid" id="A0A1W4WN57"/>
<dbReference type="PROSITE" id="PS00126">
    <property type="entry name" value="PDEASE_I_1"/>
    <property type="match status" value="1"/>
</dbReference>
<comment type="similarity">
    <text evidence="1 8">Belongs to the cyclic nucleotide phosphodiesterase family.</text>
</comment>
<evidence type="ECO:0000256" key="3">
    <source>
        <dbReference type="ARBA" id="ARBA00022723"/>
    </source>
</evidence>
<dbReference type="SUPFAM" id="SSF109604">
    <property type="entry name" value="HD-domain/PDEase-like"/>
    <property type="match status" value="1"/>
</dbReference>
<evidence type="ECO:0000313" key="11">
    <source>
        <dbReference type="Proteomes" id="UP000192223"/>
    </source>
</evidence>
<dbReference type="RefSeq" id="XP_018325356.1">
    <property type="nucleotide sequence ID" value="XM_018469854.2"/>
</dbReference>
<dbReference type="OrthoDB" id="295473at2759"/>
<feature type="domain" description="PDEase" evidence="10">
    <location>
        <begin position="553"/>
        <end position="871"/>
    </location>
</feature>
<dbReference type="InterPro" id="IPR003607">
    <property type="entry name" value="HD/PDEase_dom"/>
</dbReference>
<name>A0A1W4WN57_AGRPL</name>
<keyword evidence="4 8" id="KW-0378">Hydrolase</keyword>
<evidence type="ECO:0000256" key="2">
    <source>
        <dbReference type="ARBA" id="ARBA00022535"/>
    </source>
</evidence>
<feature type="active site" description="Proton donor" evidence="5">
    <location>
        <position position="627"/>
    </location>
</feature>
<dbReference type="EC" id="3.1.4.-" evidence="8"/>
<evidence type="ECO:0000256" key="5">
    <source>
        <dbReference type="PIRSR" id="PIRSR623088-1"/>
    </source>
</evidence>
<evidence type="ECO:0000256" key="6">
    <source>
        <dbReference type="PIRSR" id="PIRSR623088-2"/>
    </source>
</evidence>
<feature type="binding site" evidence="6">
    <location>
        <begin position="627"/>
        <end position="631"/>
    </location>
    <ligand>
        <name>AMP</name>
        <dbReference type="ChEBI" id="CHEBI:456215"/>
    </ligand>
</feature>
<evidence type="ECO:0000313" key="12">
    <source>
        <dbReference type="RefSeq" id="XP_018325356.1"/>
    </source>
</evidence>
<feature type="binding site" evidence="6">
    <location>
        <position position="828"/>
    </location>
    <ligand>
        <name>AMP</name>
        <dbReference type="ChEBI" id="CHEBI:456215"/>
    </ligand>
</feature>
<feature type="binding site" evidence="7">
    <location>
        <position position="665"/>
    </location>
    <ligand>
        <name>Zn(2+)</name>
        <dbReference type="ChEBI" id="CHEBI:29105"/>
        <label>1</label>
    </ligand>
</feature>
<keyword evidence="3 7" id="KW-0479">Metal-binding</keyword>